<dbReference type="UniPathway" id="UPA00124"/>
<comment type="function">
    <text evidence="3">Catalyzes the epimerization of the C3' and C5'positions of dTDP-6-deoxy-D-xylo-4-hexulose, forming dTDP-6-deoxy-L-lyxo-4-hexulose.</text>
</comment>
<comment type="catalytic activity">
    <reaction evidence="3">
        <text>dTDP-4-dehydro-6-deoxy-alpha-D-glucose = dTDP-4-dehydro-beta-L-rhamnose</text>
        <dbReference type="Rhea" id="RHEA:16969"/>
        <dbReference type="ChEBI" id="CHEBI:57649"/>
        <dbReference type="ChEBI" id="CHEBI:62830"/>
        <dbReference type="EC" id="5.1.3.13"/>
    </reaction>
</comment>
<protein>
    <recommendedName>
        <fullName evidence="3">dTDP-4-dehydrorhamnose 3,5-epimerase</fullName>
        <ecNumber evidence="3">5.1.3.13</ecNumber>
    </recommendedName>
    <alternativeName>
        <fullName evidence="3">Thymidine diphospho-4-keto-rhamnose 3,5-epimerase</fullName>
    </alternativeName>
</protein>
<dbReference type="GO" id="GO:0019305">
    <property type="term" value="P:dTDP-rhamnose biosynthetic process"/>
    <property type="evidence" value="ECO:0007669"/>
    <property type="project" value="UniProtKB-UniRule"/>
</dbReference>
<dbReference type="InterPro" id="IPR011051">
    <property type="entry name" value="RmlC_Cupin_sf"/>
</dbReference>
<proteinExistence type="inferred from homology"/>
<evidence type="ECO:0000256" key="2">
    <source>
        <dbReference type="PIRSR" id="PIRSR600888-3"/>
    </source>
</evidence>
<evidence type="ECO:0000256" key="3">
    <source>
        <dbReference type="RuleBase" id="RU364069"/>
    </source>
</evidence>
<dbReference type="OrthoDB" id="9800680at2"/>
<keyword evidence="5" id="KW-1185">Reference proteome</keyword>
<dbReference type="EC" id="5.1.3.13" evidence="3"/>
<comment type="subunit">
    <text evidence="3">Homodimer.</text>
</comment>
<comment type="caution">
    <text evidence="4">The sequence shown here is derived from an EMBL/GenBank/DDBJ whole genome shotgun (WGS) entry which is preliminary data.</text>
</comment>
<dbReference type="Proteomes" id="UP000238762">
    <property type="component" value="Unassembled WGS sequence"/>
</dbReference>
<comment type="similarity">
    <text evidence="3">Belongs to the dTDP-4-dehydrorhamnose 3,5-epimerase family.</text>
</comment>
<dbReference type="PANTHER" id="PTHR21047:SF2">
    <property type="entry name" value="THYMIDINE DIPHOSPHO-4-KETO-RHAMNOSE 3,5-EPIMERASE"/>
    <property type="match status" value="1"/>
</dbReference>
<dbReference type="EMBL" id="PVWJ01000041">
    <property type="protein sequence ID" value="PSB03073.1"/>
    <property type="molecule type" value="Genomic_DNA"/>
</dbReference>
<name>A0A2T1C4M7_9CYAN</name>
<feature type="active site" description="Proton acceptor" evidence="1">
    <location>
        <position position="62"/>
    </location>
</feature>
<dbReference type="CDD" id="cd00438">
    <property type="entry name" value="cupin_RmlC"/>
    <property type="match status" value="1"/>
</dbReference>
<dbReference type="GO" id="GO:0008830">
    <property type="term" value="F:dTDP-4-dehydrorhamnose 3,5-epimerase activity"/>
    <property type="evidence" value="ECO:0007669"/>
    <property type="project" value="UniProtKB-UniRule"/>
</dbReference>
<evidence type="ECO:0000256" key="1">
    <source>
        <dbReference type="PIRSR" id="PIRSR600888-1"/>
    </source>
</evidence>
<evidence type="ECO:0000313" key="4">
    <source>
        <dbReference type="EMBL" id="PSB03073.1"/>
    </source>
</evidence>
<dbReference type="InterPro" id="IPR000888">
    <property type="entry name" value="RmlC-like"/>
</dbReference>
<dbReference type="Gene3D" id="2.60.120.10">
    <property type="entry name" value="Jelly Rolls"/>
    <property type="match status" value="1"/>
</dbReference>
<sequence length="181" mass="20604">MKIIPTKIPDVWIIEPRVFADNRGFFYESYNHREFTQKIAPDIQFVQDNHSRSGNGVLRGLHYQIQQPQGKLVRVITGSVFDVAVDLRKSSPNFGDWVGVELTAENKQQLWIPPGFAHGFLVTSPVVEVLYKATDYYAPEHERCILWNDPDIGIDWSGIGEPILSAKDQSGQFLREAEVFS</sequence>
<comment type="pathway">
    <text evidence="3">Carbohydrate biosynthesis; dTDP-L-rhamnose biosynthesis.</text>
</comment>
<keyword evidence="3" id="KW-0413">Isomerase</keyword>
<dbReference type="PANTHER" id="PTHR21047">
    <property type="entry name" value="DTDP-6-DEOXY-D-GLUCOSE-3,5 EPIMERASE"/>
    <property type="match status" value="1"/>
</dbReference>
<dbReference type="Pfam" id="PF00908">
    <property type="entry name" value="dTDP_sugar_isom"/>
    <property type="match status" value="1"/>
</dbReference>
<dbReference type="GO" id="GO:0005829">
    <property type="term" value="C:cytosol"/>
    <property type="evidence" value="ECO:0007669"/>
    <property type="project" value="TreeGrafter"/>
</dbReference>
<accession>A0A2T1C4M7</accession>
<dbReference type="SUPFAM" id="SSF51182">
    <property type="entry name" value="RmlC-like cupins"/>
    <property type="match status" value="1"/>
</dbReference>
<dbReference type="AlphaFoldDB" id="A0A2T1C4M7"/>
<reference evidence="4 5" key="2">
    <citation type="submission" date="2018-03" db="EMBL/GenBank/DDBJ databases">
        <title>The ancient ancestry and fast evolution of plastids.</title>
        <authorList>
            <person name="Moore K.R."/>
            <person name="Magnabosco C."/>
            <person name="Momper L."/>
            <person name="Gold D.A."/>
            <person name="Bosak T."/>
            <person name="Fournier G.P."/>
        </authorList>
    </citation>
    <scope>NUCLEOTIDE SEQUENCE [LARGE SCALE GENOMIC DNA]</scope>
    <source>
        <strain evidence="4 5">CCAP 1448/3</strain>
    </source>
</reference>
<dbReference type="InterPro" id="IPR014710">
    <property type="entry name" value="RmlC-like_jellyroll"/>
</dbReference>
<dbReference type="NCBIfam" id="TIGR01221">
    <property type="entry name" value="rmlC"/>
    <property type="match status" value="1"/>
</dbReference>
<dbReference type="GO" id="GO:0000271">
    <property type="term" value="P:polysaccharide biosynthetic process"/>
    <property type="evidence" value="ECO:0007669"/>
    <property type="project" value="TreeGrafter"/>
</dbReference>
<gene>
    <name evidence="4" type="primary">rfbC</name>
    <name evidence="4" type="ORF">C7B64_10065</name>
</gene>
<feature type="site" description="Participates in a stacking interaction with the thymidine ring of dTDP-4-oxo-6-deoxyglucose" evidence="2">
    <location>
        <position position="137"/>
    </location>
</feature>
<evidence type="ECO:0000313" key="5">
    <source>
        <dbReference type="Proteomes" id="UP000238762"/>
    </source>
</evidence>
<organism evidence="4 5">
    <name type="scientific">Merismopedia glauca CCAP 1448/3</name>
    <dbReference type="NCBI Taxonomy" id="1296344"/>
    <lineage>
        <taxon>Bacteria</taxon>
        <taxon>Bacillati</taxon>
        <taxon>Cyanobacteriota</taxon>
        <taxon>Cyanophyceae</taxon>
        <taxon>Synechococcales</taxon>
        <taxon>Merismopediaceae</taxon>
        <taxon>Merismopedia</taxon>
    </lineage>
</organism>
<reference evidence="4 5" key="1">
    <citation type="submission" date="2018-02" db="EMBL/GenBank/DDBJ databases">
        <authorList>
            <person name="Cohen D.B."/>
            <person name="Kent A.D."/>
        </authorList>
    </citation>
    <scope>NUCLEOTIDE SEQUENCE [LARGE SCALE GENOMIC DNA]</scope>
    <source>
        <strain evidence="4 5">CCAP 1448/3</strain>
    </source>
</reference>
<dbReference type="RefSeq" id="WP_106288519.1">
    <property type="nucleotide sequence ID" value="NZ_CAWNTC010000024.1"/>
</dbReference>
<feature type="active site" description="Proton donor" evidence="1">
    <location>
        <position position="131"/>
    </location>
</feature>